<evidence type="ECO:0000259" key="6">
    <source>
        <dbReference type="SMART" id="SM00475"/>
    </source>
</evidence>
<accession>A0A1S2LJK9</accession>
<dbReference type="CDD" id="cd09859">
    <property type="entry name" value="PIN_53EXO"/>
    <property type="match status" value="1"/>
</dbReference>
<dbReference type="Pfam" id="PF02739">
    <property type="entry name" value="5_3_exonuc_N"/>
    <property type="match status" value="1"/>
</dbReference>
<dbReference type="SMART" id="SM00279">
    <property type="entry name" value="HhH2"/>
    <property type="match status" value="1"/>
</dbReference>
<dbReference type="Gene3D" id="1.10.150.20">
    <property type="entry name" value="5' to 3' exonuclease, C-terminal subdomain"/>
    <property type="match status" value="1"/>
</dbReference>
<comment type="caution">
    <text evidence="7">The sequence shown here is derived from an EMBL/GenBank/DDBJ whole genome shotgun (WGS) entry which is preliminary data.</text>
</comment>
<dbReference type="FunFam" id="1.10.150.20:FF:000003">
    <property type="entry name" value="DNA polymerase I"/>
    <property type="match status" value="1"/>
</dbReference>
<dbReference type="PANTHER" id="PTHR42646">
    <property type="entry name" value="FLAP ENDONUCLEASE XNI"/>
    <property type="match status" value="1"/>
</dbReference>
<protein>
    <recommendedName>
        <fullName evidence="5">5'-3' exonuclease</fullName>
    </recommendedName>
</protein>
<dbReference type="InterPro" id="IPR038969">
    <property type="entry name" value="FEN"/>
</dbReference>
<name>A0A1S2LJK9_9BACI</name>
<dbReference type="InterPro" id="IPR029060">
    <property type="entry name" value="PIN-like_dom_sf"/>
</dbReference>
<dbReference type="Gene3D" id="3.40.50.1010">
    <property type="entry name" value="5'-nuclease"/>
    <property type="match status" value="1"/>
</dbReference>
<keyword evidence="8" id="KW-1185">Reference proteome</keyword>
<dbReference type="GO" id="GO:0033567">
    <property type="term" value="P:DNA replication, Okazaki fragment processing"/>
    <property type="evidence" value="ECO:0007669"/>
    <property type="project" value="InterPro"/>
</dbReference>
<dbReference type="GO" id="GO:0008409">
    <property type="term" value="F:5'-3' exonuclease activity"/>
    <property type="evidence" value="ECO:0007669"/>
    <property type="project" value="InterPro"/>
</dbReference>
<keyword evidence="3" id="KW-0238">DNA-binding</keyword>
<dbReference type="InterPro" id="IPR020046">
    <property type="entry name" value="5-3_exonucl_a-hlix_arch_N"/>
</dbReference>
<dbReference type="AlphaFoldDB" id="A0A1S2LJK9"/>
<evidence type="ECO:0000256" key="2">
    <source>
        <dbReference type="ARBA" id="ARBA00022801"/>
    </source>
</evidence>
<comment type="function">
    <text evidence="4">5'-3' exonuclease acting preferentially on double-stranded DNA.</text>
</comment>
<keyword evidence="1" id="KW-0540">Nuclease</keyword>
<evidence type="ECO:0000256" key="5">
    <source>
        <dbReference type="ARBA" id="ARBA00050026"/>
    </source>
</evidence>
<sequence length="310" mass="35261">MKAVPPSFKKVERLILIDGSNVLATAFHATKKSMLKRHDGLYTNAVYIMAQKILDLISRSNPSHLAIAWDEGRENTFRRKIYPDYKANRKETEPELKQQFTTAQKLFSELGIAQYSHKEIEADDVIGSINAIWRREKGQSVVGIISNDKDLFQLLSENTSQLISKSNREHTITPQHLMKQWNVAPDQWADCKALLGDKSDNIPGCPGVGEKAAYPLIARYGCLETLYEKLDELKDSEFKRYVSKLKEGRELTFLSKQLAMIRCDTKDLLKISSLDDMKVNLKKSVLINTFKTLGFKTLIASIEKGMYRIG</sequence>
<evidence type="ECO:0000256" key="3">
    <source>
        <dbReference type="ARBA" id="ARBA00023125"/>
    </source>
</evidence>
<dbReference type="Pfam" id="PF01367">
    <property type="entry name" value="5_3_exonuc"/>
    <property type="match status" value="1"/>
</dbReference>
<dbReference type="GO" id="GO:0003677">
    <property type="term" value="F:DNA binding"/>
    <property type="evidence" value="ECO:0007669"/>
    <property type="project" value="UniProtKB-KW"/>
</dbReference>
<evidence type="ECO:0000256" key="1">
    <source>
        <dbReference type="ARBA" id="ARBA00022722"/>
    </source>
</evidence>
<dbReference type="GO" id="GO:0017108">
    <property type="term" value="F:5'-flap endonuclease activity"/>
    <property type="evidence" value="ECO:0007669"/>
    <property type="project" value="InterPro"/>
</dbReference>
<reference evidence="7 8" key="1">
    <citation type="submission" date="2016-10" db="EMBL/GenBank/DDBJ databases">
        <title>Draft genome sequences of four alkaliphilic bacteria belonging to the Anaerobacillus genus.</title>
        <authorList>
            <person name="Bassil N.M."/>
            <person name="Lloyd J.R."/>
        </authorList>
    </citation>
    <scope>NUCLEOTIDE SEQUENCE [LARGE SCALE GENOMIC DNA]</scope>
    <source>
        <strain evidence="7 8">DSM 18345</strain>
    </source>
</reference>
<dbReference type="SMART" id="SM00475">
    <property type="entry name" value="53EXOc"/>
    <property type="match status" value="1"/>
</dbReference>
<dbReference type="EMBL" id="MLQR01000030">
    <property type="protein sequence ID" value="OIJ12718.1"/>
    <property type="molecule type" value="Genomic_DNA"/>
</dbReference>
<dbReference type="InterPro" id="IPR020045">
    <property type="entry name" value="DNA_polI_H3TH"/>
</dbReference>
<dbReference type="InterPro" id="IPR002421">
    <property type="entry name" value="5-3_exonuclease"/>
</dbReference>
<evidence type="ECO:0000313" key="7">
    <source>
        <dbReference type="EMBL" id="OIJ12718.1"/>
    </source>
</evidence>
<dbReference type="PANTHER" id="PTHR42646:SF2">
    <property type="entry name" value="5'-3' EXONUCLEASE FAMILY PROTEIN"/>
    <property type="match status" value="1"/>
</dbReference>
<keyword evidence="2" id="KW-0378">Hydrolase</keyword>
<proteinExistence type="predicted"/>
<dbReference type="SUPFAM" id="SSF47807">
    <property type="entry name" value="5' to 3' exonuclease, C-terminal subdomain"/>
    <property type="match status" value="1"/>
</dbReference>
<dbReference type="Proteomes" id="UP000179524">
    <property type="component" value="Unassembled WGS sequence"/>
</dbReference>
<evidence type="ECO:0000313" key="8">
    <source>
        <dbReference type="Proteomes" id="UP000179524"/>
    </source>
</evidence>
<gene>
    <name evidence="7" type="ORF">BKP37_12890</name>
</gene>
<dbReference type="CDD" id="cd09898">
    <property type="entry name" value="H3TH_53EXO"/>
    <property type="match status" value="1"/>
</dbReference>
<dbReference type="InterPro" id="IPR036279">
    <property type="entry name" value="5-3_exonuclease_C_sf"/>
</dbReference>
<evidence type="ECO:0000256" key="4">
    <source>
        <dbReference type="ARBA" id="ARBA00049957"/>
    </source>
</evidence>
<dbReference type="SUPFAM" id="SSF88723">
    <property type="entry name" value="PIN domain-like"/>
    <property type="match status" value="1"/>
</dbReference>
<dbReference type="InterPro" id="IPR008918">
    <property type="entry name" value="HhH2"/>
</dbReference>
<feature type="domain" description="5'-3' exonuclease" evidence="6">
    <location>
        <begin position="12"/>
        <end position="272"/>
    </location>
</feature>
<organism evidence="7 8">
    <name type="scientific">Anaerobacillus alkalilacustris</name>
    <dbReference type="NCBI Taxonomy" id="393763"/>
    <lineage>
        <taxon>Bacteria</taxon>
        <taxon>Bacillati</taxon>
        <taxon>Bacillota</taxon>
        <taxon>Bacilli</taxon>
        <taxon>Bacillales</taxon>
        <taxon>Bacillaceae</taxon>
        <taxon>Anaerobacillus</taxon>
    </lineage>
</organism>